<gene>
    <name evidence="1" type="ORF">JOD01_000419</name>
</gene>
<dbReference type="Proteomes" id="UP000717624">
    <property type="component" value="Unassembled WGS sequence"/>
</dbReference>
<keyword evidence="2" id="KW-1185">Reference proteome</keyword>
<dbReference type="AlphaFoldDB" id="A0A938XRD3"/>
<evidence type="ECO:0008006" key="3">
    <source>
        <dbReference type="Google" id="ProtNLM"/>
    </source>
</evidence>
<organism evidence="1 2">
    <name type="scientific">Brevibacillus fulvus</name>
    <dbReference type="NCBI Taxonomy" id="1125967"/>
    <lineage>
        <taxon>Bacteria</taxon>
        <taxon>Bacillati</taxon>
        <taxon>Bacillota</taxon>
        <taxon>Bacilli</taxon>
        <taxon>Bacillales</taxon>
        <taxon>Paenibacillaceae</taxon>
        <taxon>Brevibacillus</taxon>
    </lineage>
</organism>
<accession>A0A938XRD3</accession>
<evidence type="ECO:0000313" key="1">
    <source>
        <dbReference type="EMBL" id="MBM7588833.1"/>
    </source>
</evidence>
<dbReference type="RefSeq" id="WP_204516554.1">
    <property type="nucleotide sequence ID" value="NZ_BAABIN010000009.1"/>
</dbReference>
<reference evidence="1" key="1">
    <citation type="submission" date="2021-01" db="EMBL/GenBank/DDBJ databases">
        <title>Genomic Encyclopedia of Type Strains, Phase IV (KMG-IV): sequencing the most valuable type-strain genomes for metagenomic binning, comparative biology and taxonomic classification.</title>
        <authorList>
            <person name="Goeker M."/>
        </authorList>
    </citation>
    <scope>NUCLEOTIDE SEQUENCE</scope>
    <source>
        <strain evidence="1">DSM 25523</strain>
    </source>
</reference>
<dbReference type="EMBL" id="JAFBEB010000001">
    <property type="protein sequence ID" value="MBM7588833.1"/>
    <property type="molecule type" value="Genomic_DNA"/>
</dbReference>
<sequence length="169" mass="19530">MEIYCRYHQVSPFCLGKNRPLNKNEMTIEHLIPKTRMRQASFRDRFGLKGIGTSSPENTDISCKRCNHFKKNATDLEFVWKLRYFQQYQIDIRSKAKLLASLPGTLPRLSPDDLQALLRTIQYGECQINRETARLTLGKNVLVMQAGRLIDFRRGNKTKVLFSASSTSE</sequence>
<dbReference type="Gene3D" id="1.10.30.50">
    <property type="match status" value="1"/>
</dbReference>
<comment type="caution">
    <text evidence="1">The sequence shown here is derived from an EMBL/GenBank/DDBJ whole genome shotgun (WGS) entry which is preliminary data.</text>
</comment>
<name>A0A938XRD3_9BACL</name>
<proteinExistence type="predicted"/>
<protein>
    <recommendedName>
        <fullName evidence="3">HNH endonuclease</fullName>
    </recommendedName>
</protein>
<evidence type="ECO:0000313" key="2">
    <source>
        <dbReference type="Proteomes" id="UP000717624"/>
    </source>
</evidence>